<evidence type="ECO:0000313" key="5">
    <source>
        <dbReference type="Proteomes" id="UP000078343"/>
    </source>
</evidence>
<dbReference type="PANTHER" id="PTHR39607:SF1">
    <property type="entry name" value="B-ZIP TRANSCRIPTION FACTOR (EUROFUNG)"/>
    <property type="match status" value="1"/>
</dbReference>
<dbReference type="STRING" id="1367422.A0A178Z1U9"/>
<dbReference type="Proteomes" id="UP000078343">
    <property type="component" value="Unassembled WGS sequence"/>
</dbReference>
<evidence type="ECO:0000256" key="2">
    <source>
        <dbReference type="SAM" id="MobiDB-lite"/>
    </source>
</evidence>
<dbReference type="InterPro" id="IPR046347">
    <property type="entry name" value="bZIP_sf"/>
</dbReference>
<reference evidence="4 5" key="1">
    <citation type="submission" date="2016-04" db="EMBL/GenBank/DDBJ databases">
        <title>Draft genome of Fonsecaea erecta CBS 125763.</title>
        <authorList>
            <person name="Weiss V.A."/>
            <person name="Vicente V.A."/>
            <person name="Raittz R.T."/>
            <person name="Moreno L.F."/>
            <person name="De Souza E.M."/>
            <person name="Pedrosa F.O."/>
            <person name="Steffens M.B."/>
            <person name="Faoro H."/>
            <person name="Tadra-Sfeir M.Z."/>
            <person name="Najafzadeh M.J."/>
            <person name="Felipe M.S."/>
            <person name="Teixeira M."/>
            <person name="Sun J."/>
            <person name="Xi L."/>
            <person name="Gomes R."/>
            <person name="De Azevedo C.M."/>
            <person name="Salgado C.G."/>
            <person name="Da Silva M.B."/>
            <person name="Nascimento M.F."/>
            <person name="Queiroz-Telles F."/>
            <person name="Attili D.S."/>
            <person name="Gorbushina A."/>
        </authorList>
    </citation>
    <scope>NUCLEOTIDE SEQUENCE [LARGE SCALE GENOMIC DNA]</scope>
    <source>
        <strain evidence="4 5">CBS 125763</strain>
    </source>
</reference>
<feature type="domain" description="BZIP" evidence="3">
    <location>
        <begin position="41"/>
        <end position="56"/>
    </location>
</feature>
<dbReference type="AlphaFoldDB" id="A0A178Z1U9"/>
<organism evidence="4 5">
    <name type="scientific">Fonsecaea erecta</name>
    <dbReference type="NCBI Taxonomy" id="1367422"/>
    <lineage>
        <taxon>Eukaryota</taxon>
        <taxon>Fungi</taxon>
        <taxon>Dikarya</taxon>
        <taxon>Ascomycota</taxon>
        <taxon>Pezizomycotina</taxon>
        <taxon>Eurotiomycetes</taxon>
        <taxon>Chaetothyriomycetidae</taxon>
        <taxon>Chaetothyriales</taxon>
        <taxon>Herpotrichiellaceae</taxon>
        <taxon>Fonsecaea</taxon>
    </lineage>
</organism>
<proteinExistence type="predicted"/>
<keyword evidence="1" id="KW-0175">Coiled coil</keyword>
<gene>
    <name evidence="4" type="ORF">AYL99_12028</name>
</gene>
<feature type="region of interest" description="Disordered" evidence="2">
    <location>
        <begin position="1"/>
        <end position="20"/>
    </location>
</feature>
<name>A0A178Z1U9_9EURO</name>
<evidence type="ECO:0000256" key="1">
    <source>
        <dbReference type="SAM" id="Coils"/>
    </source>
</evidence>
<dbReference type="SUPFAM" id="SSF57959">
    <property type="entry name" value="Leucine zipper domain"/>
    <property type="match status" value="1"/>
</dbReference>
<protein>
    <recommendedName>
        <fullName evidence="3">BZIP domain-containing protein</fullName>
    </recommendedName>
</protein>
<sequence length="129" mass="14474">MDGSRAQSDPKKPSSNFNNLIVSAADNNYEDWKNISNLTERRRAQNRNAQRKYREKLKMRLEELERINLAASLGSRPFDSGSTGEVDDESYGKRAQSAITNRRQPISRAEKSTAEKAKAGFPVTLALAD</sequence>
<dbReference type="InterPro" id="IPR004827">
    <property type="entry name" value="bZIP"/>
</dbReference>
<dbReference type="GeneID" id="30016194"/>
<evidence type="ECO:0000313" key="4">
    <source>
        <dbReference type="EMBL" id="OAP53772.1"/>
    </source>
</evidence>
<dbReference type="PROSITE" id="PS00036">
    <property type="entry name" value="BZIP_BASIC"/>
    <property type="match status" value="1"/>
</dbReference>
<comment type="caution">
    <text evidence="4">The sequence shown here is derived from an EMBL/GenBank/DDBJ whole genome shotgun (WGS) entry which is preliminary data.</text>
</comment>
<feature type="compositionally biased region" description="Basic and acidic residues" evidence="2">
    <location>
        <begin position="108"/>
        <end position="118"/>
    </location>
</feature>
<dbReference type="Gene3D" id="1.20.5.170">
    <property type="match status" value="1"/>
</dbReference>
<feature type="coiled-coil region" evidence="1">
    <location>
        <begin position="35"/>
        <end position="67"/>
    </location>
</feature>
<feature type="region of interest" description="Disordered" evidence="2">
    <location>
        <begin position="72"/>
        <end position="120"/>
    </location>
</feature>
<keyword evidence="5" id="KW-1185">Reference proteome</keyword>
<dbReference type="EMBL" id="LVYI01000024">
    <property type="protein sequence ID" value="OAP53772.1"/>
    <property type="molecule type" value="Genomic_DNA"/>
</dbReference>
<accession>A0A178Z1U9</accession>
<evidence type="ECO:0000259" key="3">
    <source>
        <dbReference type="PROSITE" id="PS00036"/>
    </source>
</evidence>
<dbReference type="GO" id="GO:0003700">
    <property type="term" value="F:DNA-binding transcription factor activity"/>
    <property type="evidence" value="ECO:0007669"/>
    <property type="project" value="InterPro"/>
</dbReference>
<dbReference type="InterPro" id="IPR052635">
    <property type="entry name" value="Sec_Metab_Biosynth_Reg"/>
</dbReference>
<dbReference type="PANTHER" id="PTHR39607">
    <property type="entry name" value="XANTHOCILLIN BIOSYNTHESIS CLUSTER TRANSCRIPTION FACTOR XANC-RELATED"/>
    <property type="match status" value="1"/>
</dbReference>
<dbReference type="RefSeq" id="XP_018687139.1">
    <property type="nucleotide sequence ID" value="XM_018843531.1"/>
</dbReference>
<dbReference type="CDD" id="cd14688">
    <property type="entry name" value="bZIP_YAP"/>
    <property type="match status" value="1"/>
</dbReference>